<gene>
    <name evidence="5" type="ORF">CTEN210_08434</name>
</gene>
<evidence type="ECO:0000256" key="2">
    <source>
        <dbReference type="SAM" id="MobiDB-lite"/>
    </source>
</evidence>
<feature type="compositionally biased region" description="Polar residues" evidence="2">
    <location>
        <begin position="304"/>
        <end position="318"/>
    </location>
</feature>
<feature type="compositionally biased region" description="Basic and acidic residues" evidence="2">
    <location>
        <begin position="222"/>
        <end position="247"/>
    </location>
</feature>
<protein>
    <recommendedName>
        <fullName evidence="7">J domain-containing protein</fullName>
    </recommendedName>
</protein>
<dbReference type="InterPro" id="IPR001623">
    <property type="entry name" value="DnaJ_domain"/>
</dbReference>
<name>A0AAD3CU10_9STRA</name>
<dbReference type="PANTHER" id="PTHR43948:SF10">
    <property type="entry name" value="MRJ, ISOFORM E"/>
    <property type="match status" value="1"/>
</dbReference>
<feature type="compositionally biased region" description="Basic and acidic residues" evidence="2">
    <location>
        <begin position="115"/>
        <end position="128"/>
    </location>
</feature>
<evidence type="ECO:0000259" key="4">
    <source>
        <dbReference type="PROSITE" id="PS50103"/>
    </source>
</evidence>
<dbReference type="PRINTS" id="PR00625">
    <property type="entry name" value="JDOMAIN"/>
</dbReference>
<evidence type="ECO:0000256" key="1">
    <source>
        <dbReference type="PROSITE-ProRule" id="PRU00723"/>
    </source>
</evidence>
<dbReference type="GO" id="GO:0051082">
    <property type="term" value="F:unfolded protein binding"/>
    <property type="evidence" value="ECO:0007669"/>
    <property type="project" value="TreeGrafter"/>
</dbReference>
<dbReference type="EMBL" id="BLLK01000045">
    <property type="protein sequence ID" value="GFH51958.1"/>
    <property type="molecule type" value="Genomic_DNA"/>
</dbReference>
<feature type="region of interest" description="Disordered" evidence="2">
    <location>
        <begin position="572"/>
        <end position="593"/>
    </location>
</feature>
<dbReference type="Gene3D" id="1.10.287.110">
    <property type="entry name" value="DnaJ domain"/>
    <property type="match status" value="1"/>
</dbReference>
<feature type="compositionally biased region" description="Basic residues" evidence="2">
    <location>
        <begin position="210"/>
        <end position="221"/>
    </location>
</feature>
<evidence type="ECO:0008006" key="7">
    <source>
        <dbReference type="Google" id="ProtNLM"/>
    </source>
</evidence>
<feature type="region of interest" description="Disordered" evidence="2">
    <location>
        <begin position="859"/>
        <end position="897"/>
    </location>
</feature>
<feature type="zinc finger region" description="C3H1-type" evidence="1">
    <location>
        <begin position="28"/>
        <end position="55"/>
    </location>
</feature>
<dbReference type="PROSITE" id="PS50076">
    <property type="entry name" value="DNAJ_2"/>
    <property type="match status" value="1"/>
</dbReference>
<dbReference type="Gene3D" id="4.10.1000.40">
    <property type="match status" value="2"/>
</dbReference>
<feature type="region of interest" description="Disordered" evidence="2">
    <location>
        <begin position="1"/>
        <end position="35"/>
    </location>
</feature>
<evidence type="ECO:0000259" key="3">
    <source>
        <dbReference type="PROSITE" id="PS50076"/>
    </source>
</evidence>
<dbReference type="InterPro" id="IPR036869">
    <property type="entry name" value="J_dom_sf"/>
</dbReference>
<dbReference type="GO" id="GO:0005737">
    <property type="term" value="C:cytoplasm"/>
    <property type="evidence" value="ECO:0007669"/>
    <property type="project" value="TreeGrafter"/>
</dbReference>
<dbReference type="SUPFAM" id="SSF46565">
    <property type="entry name" value="Chaperone J-domain"/>
    <property type="match status" value="1"/>
</dbReference>
<dbReference type="GO" id="GO:0051087">
    <property type="term" value="F:protein-folding chaperone binding"/>
    <property type="evidence" value="ECO:0007669"/>
    <property type="project" value="TreeGrafter"/>
</dbReference>
<proteinExistence type="predicted"/>
<organism evidence="5 6">
    <name type="scientific">Chaetoceros tenuissimus</name>
    <dbReference type="NCBI Taxonomy" id="426638"/>
    <lineage>
        <taxon>Eukaryota</taxon>
        <taxon>Sar</taxon>
        <taxon>Stramenopiles</taxon>
        <taxon>Ochrophyta</taxon>
        <taxon>Bacillariophyta</taxon>
        <taxon>Coscinodiscophyceae</taxon>
        <taxon>Chaetocerotophycidae</taxon>
        <taxon>Chaetocerotales</taxon>
        <taxon>Chaetocerotaceae</taxon>
        <taxon>Chaetoceros</taxon>
    </lineage>
</organism>
<dbReference type="GO" id="GO:0008270">
    <property type="term" value="F:zinc ion binding"/>
    <property type="evidence" value="ECO:0007669"/>
    <property type="project" value="UniProtKB-KW"/>
</dbReference>
<keyword evidence="1" id="KW-0863">Zinc-finger</keyword>
<dbReference type="SMART" id="SM00356">
    <property type="entry name" value="ZnF_C3H1"/>
    <property type="match status" value="3"/>
</dbReference>
<comment type="caution">
    <text evidence="5">The sequence shown here is derived from an EMBL/GenBank/DDBJ whole genome shotgun (WGS) entry which is preliminary data.</text>
</comment>
<feature type="region of interest" description="Disordered" evidence="2">
    <location>
        <begin position="160"/>
        <end position="350"/>
    </location>
</feature>
<feature type="compositionally biased region" description="Low complexity" evidence="2">
    <location>
        <begin position="8"/>
        <end position="23"/>
    </location>
</feature>
<dbReference type="AlphaFoldDB" id="A0AAD3CU10"/>
<feature type="compositionally biased region" description="Basic residues" evidence="2">
    <location>
        <begin position="87"/>
        <end position="97"/>
    </location>
</feature>
<feature type="domain" description="J" evidence="3">
    <location>
        <begin position="967"/>
        <end position="1032"/>
    </location>
</feature>
<dbReference type="GO" id="GO:0044183">
    <property type="term" value="F:protein folding chaperone"/>
    <property type="evidence" value="ECO:0007669"/>
    <property type="project" value="TreeGrafter"/>
</dbReference>
<dbReference type="PROSITE" id="PS50103">
    <property type="entry name" value="ZF_C3H1"/>
    <property type="match status" value="1"/>
</dbReference>
<feature type="compositionally biased region" description="Low complexity" evidence="2">
    <location>
        <begin position="166"/>
        <end position="187"/>
    </location>
</feature>
<feature type="domain" description="C3H1-type" evidence="4">
    <location>
        <begin position="28"/>
        <end position="55"/>
    </location>
</feature>
<dbReference type="SMART" id="SM00271">
    <property type="entry name" value="DnaJ"/>
    <property type="match status" value="1"/>
</dbReference>
<feature type="region of interest" description="Disordered" evidence="2">
    <location>
        <begin position="55"/>
        <end position="128"/>
    </location>
</feature>
<feature type="compositionally biased region" description="Basic and acidic residues" evidence="2">
    <location>
        <begin position="859"/>
        <end position="883"/>
    </location>
</feature>
<dbReference type="Proteomes" id="UP001054902">
    <property type="component" value="Unassembled WGS sequence"/>
</dbReference>
<sequence length="1034" mass="117693">MTAAQLNPSAPMESTATSATTASSKKEPKAKPPCRYFNQPSGCTNANCPFPHVLKPNVDKSKAKASSSSAKIEAKSQSIEANDMAIKPKKRGRKSKKEKVAAEKILSEQGTNAQELREDESKEAKGAKVGAIKEGKNCKYGVNCRNKKCKFVHPVKDGENAKIADAGIGKKSASTSSKGDSETSSSIDETKKKSLEATPSQGEEAMKIKPAAKKKSVKKCRYGAECRNKTCKFLHPEKKGDDNDKSVGEPSTKAATKPVPDTKPSRNEKSSKIQAPKQTEKRKLSNSTGRKGKSIPQDEKEKLSSATQNMRRANMNESNVDKNEQQRDISQGVERFENKAQVPDSNMDQLLFGEGSNEFWNSISGFDQRGPQYHNMAQQMLQQQQSRQNQHMRPQMMFPPQQQEINYPTQFDPVDLMRQERARAERAQQQEIENIKRMQQRLMVQGVEEERERADLAFAKEEAAKKAAEQREREANEKARIEAEEKARVEKARRVAAKKAQILAEEQARAEKLKKEAEERARIVALEKKRAEEKAKLEKKAKLEAEAKARAEEAKRVEDMRKEKERKAQELLKAKEKLEDGRKQAKLEQERRDKAYAEEQALKAQKRKEEEAARLLLFQQQQEAARLKKEKDKAAKREKARQALEARTKVWIDDQNDRTEFGFVAKEFLTAEAVRKSGLASRRELDGQLVRKIQDETARLYNTLYAEKASKTAKVKIVWPQKKDLHNRLGSILSFNSTKKMYEVGLETKNKKVEMQYVAAENLEAQKQTSHSVKSSEELVVTTTYGDLSVTKITIDSLRKIYSSDAKDLKIAIEKRMKDRNAFEKKERLRKEREEQERLKAEEERKKRLELQREQERLRQAREDAEWAREREERRRWAEEERKERKRAARRDPFGFGGPFGMGGPFGGGPFGGGPFGGPKIGVRIGPHGVSFVFMDANGFEEEEYFNFESGYDSDDGFEDDGLSREEHCEILGVDVDATSREIKTAYRRMALKYHPDKFNEESTDTGMSKAEAEEHFKKCSSAYQALSEEFEDE</sequence>
<accession>A0AAD3CU10</accession>
<keyword evidence="6" id="KW-1185">Reference proteome</keyword>
<evidence type="ECO:0000313" key="6">
    <source>
        <dbReference type="Proteomes" id="UP001054902"/>
    </source>
</evidence>
<dbReference type="PANTHER" id="PTHR43948">
    <property type="entry name" value="DNAJ HOMOLOG SUBFAMILY B"/>
    <property type="match status" value="1"/>
</dbReference>
<reference evidence="5 6" key="1">
    <citation type="journal article" date="2021" name="Sci. Rep.">
        <title>The genome of the diatom Chaetoceros tenuissimus carries an ancient integrated fragment of an extant virus.</title>
        <authorList>
            <person name="Hongo Y."/>
            <person name="Kimura K."/>
            <person name="Takaki Y."/>
            <person name="Yoshida Y."/>
            <person name="Baba S."/>
            <person name="Kobayashi G."/>
            <person name="Nagasaki K."/>
            <person name="Hano T."/>
            <person name="Tomaru Y."/>
        </authorList>
    </citation>
    <scope>NUCLEOTIDE SEQUENCE [LARGE SCALE GENOMIC DNA]</scope>
    <source>
        <strain evidence="5 6">NIES-3715</strain>
    </source>
</reference>
<keyword evidence="1" id="KW-0862">Zinc</keyword>
<keyword evidence="1" id="KW-0479">Metal-binding</keyword>
<dbReference type="InterPro" id="IPR000571">
    <property type="entry name" value="Znf_CCCH"/>
</dbReference>
<evidence type="ECO:0000313" key="5">
    <source>
        <dbReference type="EMBL" id="GFH51958.1"/>
    </source>
</evidence>
<dbReference type="Pfam" id="PF14608">
    <property type="entry name" value="zf-CCCH_2"/>
    <property type="match status" value="3"/>
</dbReference>
<dbReference type="Pfam" id="PF00226">
    <property type="entry name" value="DnaJ"/>
    <property type="match status" value="1"/>
</dbReference>
<feature type="compositionally biased region" description="Low complexity" evidence="2">
    <location>
        <begin position="64"/>
        <end position="78"/>
    </location>
</feature>
<dbReference type="CDD" id="cd06257">
    <property type="entry name" value="DnaJ"/>
    <property type="match status" value="1"/>
</dbReference>